<feature type="binding site" evidence="7">
    <location>
        <position position="161"/>
    </location>
    <ligand>
        <name>substrate</name>
    </ligand>
</feature>
<comment type="subunit">
    <text evidence="7">Homodimer. Within each dimer, one monomer is responsible for RNA recognition and catalysis, while the other monomer binds to the replacement base PreQ1.</text>
</comment>
<keyword evidence="4 7" id="KW-0819">tRNA processing</keyword>
<dbReference type="FunFam" id="3.20.20.105:FF:000001">
    <property type="entry name" value="Queuine tRNA-ribosyltransferase"/>
    <property type="match status" value="1"/>
</dbReference>
<dbReference type="PANTHER" id="PTHR46499:SF1">
    <property type="entry name" value="QUEUINE TRNA-RIBOSYLTRANSFERASE"/>
    <property type="match status" value="1"/>
</dbReference>
<dbReference type="NCBIfam" id="TIGR00430">
    <property type="entry name" value="Q_tRNA_tgt"/>
    <property type="match status" value="1"/>
</dbReference>
<keyword evidence="5 7" id="KW-0671">Queuosine biosynthesis</keyword>
<dbReference type="NCBIfam" id="TIGR00449">
    <property type="entry name" value="tgt_general"/>
    <property type="match status" value="1"/>
</dbReference>
<evidence type="ECO:0000313" key="10">
    <source>
        <dbReference type="Proteomes" id="UP000004913"/>
    </source>
</evidence>
<sequence length="391" mass="43930">MLNNQRPLKSDQNGIMDFKLQYTDGQTKARAGLITTDHGQIETPIFMPVGTQGAVKAVHMTELKNDIEAQIILGNTYHLYLRPGLEILKQAGGLHKFNSWDKPILTDSGGFQVFSLAENRKLTEEGAIFRSHIDGSKHFFTPESVMDIQRVIGADIIMAFDECTPGDADYAYAKKSLDLTERWLDRCFTRFNGTECEYGYKQALFPIVQGCVYPDLRRRAAENVASKGADGNAIGGLAVGEPTEKMYEMIEVVNEILPAGKPRYLMGVGTPANILEAIERGVDMFDCIMPTRNGRNGQLFTRNGIMNMRNKKWANDFSPIEENGASFVDTLYTKAYLRHLFITNEILGLQIASIHNLAFYLQLVKDAREHIIAGDFSGWKREMVENVSRRI</sequence>
<comment type="caution">
    <text evidence="9">The sequence shown here is derived from an EMBL/GenBank/DDBJ whole genome shotgun (WGS) entry which is preliminary data.</text>
</comment>
<comment type="function">
    <text evidence="7">Catalyzes the base-exchange of a guanine (G) residue with the queuine precursor 7-aminomethyl-7-deazaguanine (PreQ1) at position 34 (anticodon wobble position) in tRNAs with GU(N) anticodons (tRNA-Asp, -Asn, -His and -Tyr). Catalysis occurs through a double-displacement mechanism. The nucleophile active site attacks the C1' of nucleotide 34 to detach the guanine base from the RNA, forming a covalent enzyme-RNA intermediate. The proton acceptor active site deprotonates the incoming PreQ1, allowing a nucleophilic attack on the C1' of the ribose to form the product. After dissociation, two additional enzymatic reactions on the tRNA convert PreQ1 to queuine (Q), resulting in the hypermodified nucleoside queuosine (7-(((4,5-cis-dihydroxy-2-cyclopenten-1-yl)amino)methyl)-7-deazaguanosine).</text>
</comment>
<comment type="catalytic activity">
    <reaction evidence="6 7">
        <text>7-aminomethyl-7-carbaguanine + guanosine(34) in tRNA = 7-aminomethyl-7-carbaguanosine(34) in tRNA + guanine</text>
        <dbReference type="Rhea" id="RHEA:24104"/>
        <dbReference type="Rhea" id="RHEA-COMP:10341"/>
        <dbReference type="Rhea" id="RHEA-COMP:10342"/>
        <dbReference type="ChEBI" id="CHEBI:16235"/>
        <dbReference type="ChEBI" id="CHEBI:58703"/>
        <dbReference type="ChEBI" id="CHEBI:74269"/>
        <dbReference type="ChEBI" id="CHEBI:82833"/>
        <dbReference type="EC" id="2.4.2.29"/>
    </reaction>
</comment>
<feature type="domain" description="tRNA-guanine(15) transglycosylase-like" evidence="8">
    <location>
        <begin position="27"/>
        <end position="387"/>
    </location>
</feature>
<organism evidence="9 10">
    <name type="scientific">Dysgonomonas gadei ATCC BAA-286</name>
    <dbReference type="NCBI Taxonomy" id="742766"/>
    <lineage>
        <taxon>Bacteria</taxon>
        <taxon>Pseudomonadati</taxon>
        <taxon>Bacteroidota</taxon>
        <taxon>Bacteroidia</taxon>
        <taxon>Bacteroidales</taxon>
        <taxon>Dysgonomonadaceae</taxon>
        <taxon>Dysgonomonas</taxon>
    </lineage>
</organism>
<feature type="binding site" evidence="7">
    <location>
        <position position="209"/>
    </location>
    <ligand>
        <name>substrate</name>
    </ligand>
</feature>
<dbReference type="eggNOG" id="COG0343">
    <property type="taxonomic scope" value="Bacteria"/>
</dbReference>
<dbReference type="Proteomes" id="UP000004913">
    <property type="component" value="Unassembled WGS sequence"/>
</dbReference>
<evidence type="ECO:0000313" key="9">
    <source>
        <dbReference type="EMBL" id="EGK02052.1"/>
    </source>
</evidence>
<gene>
    <name evidence="7" type="primary">tgt</name>
    <name evidence="9" type="ORF">HMPREF9455_00174</name>
</gene>
<dbReference type="InterPro" id="IPR036511">
    <property type="entry name" value="TGT-like_sf"/>
</dbReference>
<keyword evidence="2 7" id="KW-0328">Glycosyltransferase</keyword>
<dbReference type="EC" id="2.4.2.29" evidence="7"/>
<feature type="binding site" evidence="7">
    <location>
        <begin position="107"/>
        <end position="111"/>
    </location>
    <ligand>
        <name>substrate</name>
    </ligand>
</feature>
<feature type="active site" description="Nucleophile" evidence="7">
    <location>
        <position position="286"/>
    </location>
</feature>
<comment type="similarity">
    <text evidence="7">Belongs to the queuine tRNA-ribosyltransferase family.</text>
</comment>
<keyword evidence="10" id="KW-1185">Reference proteome</keyword>
<accession>F5ISV7</accession>
<feature type="region of interest" description="RNA binding" evidence="7">
    <location>
        <begin position="267"/>
        <end position="273"/>
    </location>
</feature>
<keyword evidence="3 7" id="KW-0808">Transferase</keyword>
<dbReference type="STRING" id="742766.HMPREF9455_00174"/>
<evidence type="ECO:0000256" key="6">
    <source>
        <dbReference type="ARBA" id="ARBA00050112"/>
    </source>
</evidence>
<dbReference type="AlphaFoldDB" id="F5ISV7"/>
<dbReference type="InterPro" id="IPR004803">
    <property type="entry name" value="TGT"/>
</dbReference>
<comment type="caution">
    <text evidence="7">Lacks conserved residue(s) required for the propagation of feature annotation.</text>
</comment>
<reference evidence="9 10" key="1">
    <citation type="submission" date="2011-04" db="EMBL/GenBank/DDBJ databases">
        <title>The Genome Sequence of Dysgonomonas gadei ATCC BAA-286.</title>
        <authorList>
            <consortium name="The Broad Institute Genome Sequencing Platform"/>
            <person name="Earl A."/>
            <person name="Ward D."/>
            <person name="Feldgarden M."/>
            <person name="Gevers D."/>
            <person name="Pudlo N."/>
            <person name="Martens E."/>
            <person name="Allen-Vercoe E."/>
            <person name="Young S.K."/>
            <person name="Zeng Q."/>
            <person name="Gargeya S."/>
            <person name="Fitzgerald M."/>
            <person name="Haas B."/>
            <person name="Abouelleil A."/>
            <person name="Alvarado L."/>
            <person name="Arachchi H.M."/>
            <person name="Berlin A."/>
            <person name="Brown A."/>
            <person name="Chapman S.B."/>
            <person name="Chen Z."/>
            <person name="Dunbar C."/>
            <person name="Freedman E."/>
            <person name="Gearin G."/>
            <person name="Gellesch M."/>
            <person name="Goldberg J."/>
            <person name="Griggs A."/>
            <person name="Gujja S."/>
            <person name="Heiman D."/>
            <person name="Howarth C."/>
            <person name="Larson L."/>
            <person name="Lui A."/>
            <person name="MacDonald P.J.P."/>
            <person name="Mehta T."/>
            <person name="Montmayeur A."/>
            <person name="Murphy C."/>
            <person name="Neiman D."/>
            <person name="Pearson M."/>
            <person name="Priest M."/>
            <person name="Roberts A."/>
            <person name="Saif S."/>
            <person name="Shea T."/>
            <person name="Shenoy N."/>
            <person name="Sisk P."/>
            <person name="Stolte C."/>
            <person name="Sykes S."/>
            <person name="Yandava C."/>
            <person name="Wortman J."/>
            <person name="Nusbaum C."/>
            <person name="Birren B."/>
        </authorList>
    </citation>
    <scope>NUCLEOTIDE SEQUENCE [LARGE SCALE GENOMIC DNA]</scope>
    <source>
        <strain evidence="9 10">ATCC BAA-286</strain>
    </source>
</reference>
<dbReference type="UniPathway" id="UPA00392"/>
<evidence type="ECO:0000259" key="8">
    <source>
        <dbReference type="Pfam" id="PF01702"/>
    </source>
</evidence>
<evidence type="ECO:0000256" key="5">
    <source>
        <dbReference type="ARBA" id="ARBA00022785"/>
    </source>
</evidence>
<dbReference type="HAMAP" id="MF_00168">
    <property type="entry name" value="Q_tRNA_Tgt"/>
    <property type="match status" value="1"/>
</dbReference>
<dbReference type="GO" id="GO:0005829">
    <property type="term" value="C:cytosol"/>
    <property type="evidence" value="ECO:0007669"/>
    <property type="project" value="TreeGrafter"/>
</dbReference>
<dbReference type="InterPro" id="IPR002616">
    <property type="entry name" value="tRNA_ribo_trans-like"/>
</dbReference>
<dbReference type="HOGENOM" id="CLU_022060_0_1_10"/>
<dbReference type="GO" id="GO:0008479">
    <property type="term" value="F:tRNA-guanosine(34) queuine transglycosylase activity"/>
    <property type="evidence" value="ECO:0007669"/>
    <property type="project" value="UniProtKB-UniRule"/>
</dbReference>
<feature type="binding site" evidence="7">
    <location>
        <position position="236"/>
    </location>
    <ligand>
        <name>substrate</name>
    </ligand>
</feature>
<dbReference type="GO" id="GO:0008616">
    <property type="term" value="P:tRNA queuosine(34) biosynthetic process"/>
    <property type="evidence" value="ECO:0007669"/>
    <property type="project" value="UniProtKB-UniRule"/>
</dbReference>
<protein>
    <recommendedName>
        <fullName evidence="7">Queuine tRNA-ribosyltransferase</fullName>
        <ecNumber evidence="7">2.4.2.29</ecNumber>
    </recommendedName>
    <alternativeName>
        <fullName evidence="7">Guanine insertion enzyme</fullName>
    </alternativeName>
    <alternativeName>
        <fullName evidence="7">tRNA-guanine transglycosylase</fullName>
    </alternativeName>
</protein>
<evidence type="ECO:0000256" key="4">
    <source>
        <dbReference type="ARBA" id="ARBA00022694"/>
    </source>
</evidence>
<dbReference type="PANTHER" id="PTHR46499">
    <property type="entry name" value="QUEUINE TRNA-RIBOSYLTRANSFERASE"/>
    <property type="match status" value="1"/>
</dbReference>
<dbReference type="Gene3D" id="3.20.20.105">
    <property type="entry name" value="Queuine tRNA-ribosyltransferase-like"/>
    <property type="match status" value="1"/>
</dbReference>
<feature type="active site" description="Proton acceptor" evidence="7">
    <location>
        <position position="107"/>
    </location>
</feature>
<evidence type="ECO:0000256" key="3">
    <source>
        <dbReference type="ARBA" id="ARBA00022679"/>
    </source>
</evidence>
<evidence type="ECO:0000256" key="1">
    <source>
        <dbReference type="ARBA" id="ARBA00004691"/>
    </source>
</evidence>
<evidence type="ECO:0000256" key="2">
    <source>
        <dbReference type="ARBA" id="ARBA00022676"/>
    </source>
</evidence>
<name>F5ISV7_9BACT</name>
<dbReference type="InterPro" id="IPR050076">
    <property type="entry name" value="ArchSynthase1/Queuine_TRR"/>
</dbReference>
<dbReference type="SUPFAM" id="SSF51713">
    <property type="entry name" value="tRNA-guanine transglycosylase"/>
    <property type="match status" value="1"/>
</dbReference>
<comment type="pathway">
    <text evidence="1 7">tRNA modification; tRNA-queuosine biosynthesis.</text>
</comment>
<proteinExistence type="inferred from homology"/>
<feature type="region of interest" description="RNA binding; important for wobble base 34 recognition" evidence="7">
    <location>
        <begin position="291"/>
        <end position="295"/>
    </location>
</feature>
<dbReference type="EMBL" id="ADLV01000002">
    <property type="protein sequence ID" value="EGK02052.1"/>
    <property type="molecule type" value="Genomic_DNA"/>
</dbReference>
<evidence type="ECO:0000256" key="7">
    <source>
        <dbReference type="HAMAP-Rule" id="MF_00168"/>
    </source>
</evidence>
<dbReference type="Pfam" id="PF01702">
    <property type="entry name" value="TGT"/>
    <property type="match status" value="1"/>
</dbReference>